<evidence type="ECO:0000256" key="1">
    <source>
        <dbReference type="SAM" id="Phobius"/>
    </source>
</evidence>
<protein>
    <submittedName>
        <fullName evidence="2">Type IV secretion system protein VirB9</fullName>
    </submittedName>
</protein>
<name>A0AAE4VLY1_9RICK</name>
<dbReference type="AlphaFoldDB" id="A0AAE4VLY1"/>
<evidence type="ECO:0000313" key="2">
    <source>
        <dbReference type="EMBL" id="MDZ5760959.1"/>
    </source>
</evidence>
<dbReference type="EMBL" id="JARGYU010000001">
    <property type="protein sequence ID" value="MDZ5760959.1"/>
    <property type="molecule type" value="Genomic_DNA"/>
</dbReference>
<keyword evidence="1" id="KW-0472">Membrane</keyword>
<dbReference type="Gene3D" id="2.60.40.2500">
    <property type="match status" value="1"/>
</dbReference>
<keyword evidence="1" id="KW-1133">Transmembrane helix</keyword>
<comment type="caution">
    <text evidence="2">The sequence shown here is derived from an EMBL/GenBank/DDBJ whole genome shotgun (WGS) entry which is preliminary data.</text>
</comment>
<keyword evidence="3" id="KW-1185">Reference proteome</keyword>
<dbReference type="Pfam" id="PF03524">
    <property type="entry name" value="CagX"/>
    <property type="match status" value="1"/>
</dbReference>
<feature type="transmembrane region" description="Helical" evidence="1">
    <location>
        <begin position="38"/>
        <end position="56"/>
    </location>
</feature>
<organism evidence="2 3">
    <name type="scientific">Lyticum sinuosum</name>
    <dbReference type="NCBI Taxonomy" id="1332059"/>
    <lineage>
        <taxon>Bacteria</taxon>
        <taxon>Pseudomonadati</taxon>
        <taxon>Pseudomonadota</taxon>
        <taxon>Alphaproteobacteria</taxon>
        <taxon>Rickettsiales</taxon>
        <taxon>Lyticum</taxon>
    </lineage>
</organism>
<dbReference type="Proteomes" id="UP001289135">
    <property type="component" value="Unassembled WGS sequence"/>
</dbReference>
<accession>A0AAE4VLY1</accession>
<proteinExistence type="predicted"/>
<dbReference type="InterPro" id="IPR010258">
    <property type="entry name" value="Conjugal_tfr_TrbG/VirB9/CagX"/>
</dbReference>
<dbReference type="InterPro" id="IPR038161">
    <property type="entry name" value="VirB9/CagX/TrbG_C_sf"/>
</dbReference>
<reference evidence="2" key="1">
    <citation type="submission" date="2023-02" db="EMBL/GenBank/DDBJ databases">
        <title>Host association and intracellularity evolved multiple times independently in the Rickettsiales.</title>
        <authorList>
            <person name="Castelli M."/>
            <person name="Nardi T."/>
            <person name="Gammuto L."/>
            <person name="Bellinzona G."/>
            <person name="Sabaneyeva E."/>
            <person name="Potekhin A."/>
            <person name="Serra V."/>
            <person name="Petroni G."/>
            <person name="Sassera D."/>
        </authorList>
    </citation>
    <scope>NUCLEOTIDE SEQUENCE</scope>
    <source>
        <strain evidence="2">USBL-36I1</strain>
    </source>
</reference>
<evidence type="ECO:0000313" key="3">
    <source>
        <dbReference type="Proteomes" id="UP001289135"/>
    </source>
</evidence>
<gene>
    <name evidence="2" type="ORF">Lyticum_00115</name>
</gene>
<sequence length="295" mass="34779">MKKFYTEFNDIKIFLFNMNKILYYFHLNLNNSFKIFKIVFYYIIIFLFLFFFNNYFDILNFFAKNDKIFAYDAPISTDSRIKTMIYSENEVFPIVLHYGYQTSIDFGKGEVIQTYSVGSTYAWQFSIVGRTMFIKPLEENIITNMTIITNKRRYYFELISKSFVSAMDSDVAYAIRFFYPDENETSKKSNKIKSDKLEVELKKFDIDQINPYNFNYKISGDKQLAPRLVFDDGNNTYFQYSTILGFIPTIKSHSSCSNLHVRQIGNYFMVNEVGGGFTISNNNKRALVVSNKSKY</sequence>
<keyword evidence="1" id="KW-0812">Transmembrane</keyword>